<name>X1HX00_9ZZZZ</name>
<sequence>TNFNYLKCNISLSFSLTDEFGSSIRQIDILMKLNWQTVIDYPVTHENQINVTESEILYNEMYDVTITLSIYGDGRTITLSNLKYVLLPSNSYNLTIPVPPTPPAENNYDKEPIHPSKSSFLYIEYGIIILGLTLLIVRILSKRKEKQENTDGETQVDSLEFQIVGNTTQFGHFSKLLQLPKDWYLKAKESLSRMLLLPLTIVHVVC</sequence>
<evidence type="ECO:0000313" key="2">
    <source>
        <dbReference type="EMBL" id="GAH61590.1"/>
    </source>
</evidence>
<organism evidence="2">
    <name type="scientific">marine sediment metagenome</name>
    <dbReference type="NCBI Taxonomy" id="412755"/>
    <lineage>
        <taxon>unclassified sequences</taxon>
        <taxon>metagenomes</taxon>
        <taxon>ecological metagenomes</taxon>
    </lineage>
</organism>
<reference evidence="2" key="1">
    <citation type="journal article" date="2014" name="Front. Microbiol.">
        <title>High frequency of phylogenetically diverse reductive dehalogenase-homologous genes in deep subseafloor sedimentary metagenomes.</title>
        <authorList>
            <person name="Kawai M."/>
            <person name="Futagami T."/>
            <person name="Toyoda A."/>
            <person name="Takaki Y."/>
            <person name="Nishi S."/>
            <person name="Hori S."/>
            <person name="Arai W."/>
            <person name="Tsubouchi T."/>
            <person name="Morono Y."/>
            <person name="Uchiyama I."/>
            <person name="Ito T."/>
            <person name="Fujiyama A."/>
            <person name="Inagaki F."/>
            <person name="Takami H."/>
        </authorList>
    </citation>
    <scope>NUCLEOTIDE SEQUENCE</scope>
    <source>
        <strain evidence="2">Expedition CK06-06</strain>
    </source>
</reference>
<accession>X1HX00</accession>
<feature type="non-terminal residue" evidence="2">
    <location>
        <position position="1"/>
    </location>
</feature>
<gene>
    <name evidence="2" type="ORF">S03H2_31350</name>
</gene>
<protein>
    <submittedName>
        <fullName evidence="2">Uncharacterized protein</fullName>
    </submittedName>
</protein>
<keyword evidence="1" id="KW-0472">Membrane</keyword>
<proteinExistence type="predicted"/>
<evidence type="ECO:0000256" key="1">
    <source>
        <dbReference type="SAM" id="Phobius"/>
    </source>
</evidence>
<keyword evidence="1" id="KW-0812">Transmembrane</keyword>
<dbReference type="AlphaFoldDB" id="X1HX00"/>
<comment type="caution">
    <text evidence="2">The sequence shown here is derived from an EMBL/GenBank/DDBJ whole genome shotgun (WGS) entry which is preliminary data.</text>
</comment>
<feature type="transmembrane region" description="Helical" evidence="1">
    <location>
        <begin position="120"/>
        <end position="140"/>
    </location>
</feature>
<dbReference type="EMBL" id="BARU01019004">
    <property type="protein sequence ID" value="GAH61590.1"/>
    <property type="molecule type" value="Genomic_DNA"/>
</dbReference>
<keyword evidence="1" id="KW-1133">Transmembrane helix</keyword>